<dbReference type="PANTHER" id="PTHR33991:SF1">
    <property type="entry name" value="DNA REPAIR PROTEIN RECO"/>
    <property type="match status" value="1"/>
</dbReference>
<evidence type="ECO:0000256" key="4">
    <source>
        <dbReference type="ARBA" id="ARBA00023172"/>
    </source>
</evidence>
<accession>A0A412AXI5</accession>
<evidence type="ECO:0000313" key="9">
    <source>
        <dbReference type="EMBL" id="RGQ41264.1"/>
    </source>
</evidence>
<sequence>MQINTDGLIIREQSIGESDRLVTVLTREQGILRAFVRGAKAMKSRSASSTQLLCYSRLSIYEGREKYIIDEAEPIEVFFSLRTDFEKLSLAQYFCELALALAPEKMEAGDFLRLVLNALYFLGKGKLPAAQIKAIVEMRMLSLAGFMPDLVCCAQCGAYEADQMYFMVKQGILYCGSCYPQFAPGGVLMNRGVTTALRHTIYADFNKVFSFTLPAKDLEALTKASERYLLNTVERGFATLDFYKQICVPSSLDT</sequence>
<dbReference type="HAMAP" id="MF_00201">
    <property type="entry name" value="RecO"/>
    <property type="match status" value="1"/>
</dbReference>
<dbReference type="InterPro" id="IPR022572">
    <property type="entry name" value="DNA_rep/recomb_RecO_N"/>
</dbReference>
<dbReference type="GO" id="GO:0006302">
    <property type="term" value="P:double-strand break repair"/>
    <property type="evidence" value="ECO:0007669"/>
    <property type="project" value="TreeGrafter"/>
</dbReference>
<evidence type="ECO:0000256" key="5">
    <source>
        <dbReference type="ARBA" id="ARBA00023204"/>
    </source>
</evidence>
<dbReference type="InterPro" id="IPR037278">
    <property type="entry name" value="ARFGAP/RecO"/>
</dbReference>
<evidence type="ECO:0000313" key="10">
    <source>
        <dbReference type="Proteomes" id="UP000284751"/>
    </source>
</evidence>
<evidence type="ECO:0000259" key="8">
    <source>
        <dbReference type="Pfam" id="PF11967"/>
    </source>
</evidence>
<evidence type="ECO:0000256" key="7">
    <source>
        <dbReference type="HAMAP-Rule" id="MF_00201"/>
    </source>
</evidence>
<comment type="caution">
    <text evidence="9">The sequence shown here is derived from an EMBL/GenBank/DDBJ whole genome shotgun (WGS) entry which is preliminary data.</text>
</comment>
<dbReference type="Pfam" id="PF02565">
    <property type="entry name" value="RecO_C"/>
    <property type="match status" value="1"/>
</dbReference>
<comment type="similarity">
    <text evidence="1 7">Belongs to the RecO family.</text>
</comment>
<dbReference type="SUPFAM" id="SSF57863">
    <property type="entry name" value="ArfGap/RecO-like zinc finger"/>
    <property type="match status" value="1"/>
</dbReference>
<dbReference type="GO" id="GO:0043590">
    <property type="term" value="C:bacterial nucleoid"/>
    <property type="evidence" value="ECO:0007669"/>
    <property type="project" value="TreeGrafter"/>
</dbReference>
<dbReference type="InterPro" id="IPR012340">
    <property type="entry name" value="NA-bd_OB-fold"/>
</dbReference>
<organism evidence="9 10">
    <name type="scientific">[Clostridium] leptum</name>
    <dbReference type="NCBI Taxonomy" id="1535"/>
    <lineage>
        <taxon>Bacteria</taxon>
        <taxon>Bacillati</taxon>
        <taxon>Bacillota</taxon>
        <taxon>Clostridia</taxon>
        <taxon>Eubacteriales</taxon>
        <taxon>Oscillospiraceae</taxon>
        <taxon>Oscillospiraceae incertae sedis</taxon>
    </lineage>
</organism>
<evidence type="ECO:0000256" key="6">
    <source>
        <dbReference type="ARBA" id="ARBA00033409"/>
    </source>
</evidence>
<feature type="domain" description="DNA replication/recombination mediator RecO N-terminal" evidence="8">
    <location>
        <begin position="1"/>
        <end position="78"/>
    </location>
</feature>
<keyword evidence="5 7" id="KW-0234">DNA repair</keyword>
<proteinExistence type="inferred from homology"/>
<dbReference type="Gene3D" id="2.40.50.140">
    <property type="entry name" value="Nucleic acid-binding proteins"/>
    <property type="match status" value="1"/>
</dbReference>
<reference evidence="9 10" key="1">
    <citation type="submission" date="2018-08" db="EMBL/GenBank/DDBJ databases">
        <title>A genome reference for cultivated species of the human gut microbiota.</title>
        <authorList>
            <person name="Zou Y."/>
            <person name="Xue W."/>
            <person name="Luo G."/>
        </authorList>
    </citation>
    <scope>NUCLEOTIDE SEQUENCE [LARGE SCALE GENOMIC DNA]</scope>
    <source>
        <strain evidence="9 10">AF28-26</strain>
    </source>
</reference>
<evidence type="ECO:0000256" key="2">
    <source>
        <dbReference type="ARBA" id="ARBA00021310"/>
    </source>
</evidence>
<protein>
    <recommendedName>
        <fullName evidence="2 7">DNA repair protein RecO</fullName>
    </recommendedName>
    <alternativeName>
        <fullName evidence="6 7">Recombination protein O</fullName>
    </alternativeName>
</protein>
<dbReference type="AlphaFoldDB" id="A0A412AXI5"/>
<dbReference type="Gene3D" id="1.20.1440.120">
    <property type="entry name" value="Recombination protein O, C-terminal domain"/>
    <property type="match status" value="1"/>
</dbReference>
<dbReference type="PANTHER" id="PTHR33991">
    <property type="entry name" value="DNA REPAIR PROTEIN RECO"/>
    <property type="match status" value="1"/>
</dbReference>
<dbReference type="GO" id="GO:0006310">
    <property type="term" value="P:DNA recombination"/>
    <property type="evidence" value="ECO:0007669"/>
    <property type="project" value="UniProtKB-UniRule"/>
</dbReference>
<evidence type="ECO:0000256" key="3">
    <source>
        <dbReference type="ARBA" id="ARBA00022763"/>
    </source>
</evidence>
<dbReference type="Proteomes" id="UP000284751">
    <property type="component" value="Unassembled WGS sequence"/>
</dbReference>
<evidence type="ECO:0000256" key="1">
    <source>
        <dbReference type="ARBA" id="ARBA00007452"/>
    </source>
</evidence>
<dbReference type="Pfam" id="PF11967">
    <property type="entry name" value="RecO_N"/>
    <property type="match status" value="1"/>
</dbReference>
<dbReference type="InterPro" id="IPR003717">
    <property type="entry name" value="RecO"/>
</dbReference>
<dbReference type="SUPFAM" id="SSF50249">
    <property type="entry name" value="Nucleic acid-binding proteins"/>
    <property type="match status" value="1"/>
</dbReference>
<dbReference type="InterPro" id="IPR042242">
    <property type="entry name" value="RecO_C"/>
</dbReference>
<dbReference type="Gene3D" id="6.20.220.20">
    <property type="entry name" value="Recombination protein O, zinc-binding domain"/>
    <property type="match status" value="1"/>
</dbReference>
<comment type="function">
    <text evidence="7">Involved in DNA repair and RecF pathway recombination.</text>
</comment>
<keyword evidence="4 7" id="KW-0233">DNA recombination</keyword>
<dbReference type="EMBL" id="QRTC01000020">
    <property type="protein sequence ID" value="RGQ41264.1"/>
    <property type="molecule type" value="Genomic_DNA"/>
</dbReference>
<keyword evidence="3 7" id="KW-0227">DNA damage</keyword>
<name>A0A412AXI5_9FIRM</name>
<gene>
    <name evidence="7 9" type="primary">recO</name>
    <name evidence="9" type="ORF">DWY99_06425</name>
</gene>
<dbReference type="NCBIfam" id="TIGR00613">
    <property type="entry name" value="reco"/>
    <property type="match status" value="1"/>
</dbReference>